<dbReference type="InterPro" id="IPR016181">
    <property type="entry name" value="Acyl_CoA_acyltransferase"/>
</dbReference>
<comment type="caution">
    <text evidence="2">The sequence shown here is derived from an EMBL/GenBank/DDBJ whole genome shotgun (WGS) entry which is preliminary data.</text>
</comment>
<dbReference type="PROSITE" id="PS51186">
    <property type="entry name" value="GNAT"/>
    <property type="match status" value="1"/>
</dbReference>
<dbReference type="SUPFAM" id="SSF55729">
    <property type="entry name" value="Acyl-CoA N-acyltransferases (Nat)"/>
    <property type="match status" value="1"/>
</dbReference>
<reference evidence="2 3" key="1">
    <citation type="submission" date="2020-05" db="EMBL/GenBank/DDBJ databases">
        <title>Nakamurella sp. DB0629 isolated from air conditioner.</title>
        <authorList>
            <person name="Kim D.H."/>
            <person name="Kim D.-U."/>
        </authorList>
    </citation>
    <scope>NUCLEOTIDE SEQUENCE [LARGE SCALE GENOMIC DNA]</scope>
    <source>
        <strain evidence="2 3">DB0629</strain>
    </source>
</reference>
<proteinExistence type="predicted"/>
<dbReference type="AlphaFoldDB" id="A0A849A6R1"/>
<keyword evidence="3" id="KW-1185">Reference proteome</keyword>
<dbReference type="InterPro" id="IPR000182">
    <property type="entry name" value="GNAT_dom"/>
</dbReference>
<dbReference type="Gene3D" id="3.40.630.30">
    <property type="match status" value="1"/>
</dbReference>
<evidence type="ECO:0000313" key="3">
    <source>
        <dbReference type="Proteomes" id="UP000562984"/>
    </source>
</evidence>
<accession>A0A849A6R1</accession>
<evidence type="ECO:0000259" key="1">
    <source>
        <dbReference type="PROSITE" id="PS51186"/>
    </source>
</evidence>
<dbReference type="Proteomes" id="UP000562984">
    <property type="component" value="Unassembled WGS sequence"/>
</dbReference>
<dbReference type="EMBL" id="JABEND010000002">
    <property type="protein sequence ID" value="NNG35143.1"/>
    <property type="molecule type" value="Genomic_DNA"/>
</dbReference>
<evidence type="ECO:0000313" key="2">
    <source>
        <dbReference type="EMBL" id="NNG35143.1"/>
    </source>
</evidence>
<gene>
    <name evidence="2" type="ORF">HKD39_05345</name>
</gene>
<organism evidence="2 3">
    <name type="scientific">Nakamurella aerolata</name>
    <dbReference type="NCBI Taxonomy" id="1656892"/>
    <lineage>
        <taxon>Bacteria</taxon>
        <taxon>Bacillati</taxon>
        <taxon>Actinomycetota</taxon>
        <taxon>Actinomycetes</taxon>
        <taxon>Nakamurellales</taxon>
        <taxon>Nakamurellaceae</taxon>
        <taxon>Nakamurella</taxon>
    </lineage>
</organism>
<feature type="domain" description="N-acetyltransferase" evidence="1">
    <location>
        <begin position="11"/>
        <end position="157"/>
    </location>
</feature>
<dbReference type="Pfam" id="PF00583">
    <property type="entry name" value="Acetyltransf_1"/>
    <property type="match status" value="1"/>
</dbReference>
<sequence length="206" mass="21831">MTTSETAPRNLQIRPERPADAEAVATVIRAAFGAEGDEVAAIWAEITAGELPHQGLVAVTADPGDGERLVGHVGISHAWLDARKELVDITVLSPLAVLPELQNNGIGTALIAAATEAAIADTPMLVLEGSPKYYGARGFAPARVHGILPASDRTPGPAFQVVFGPGHRDWMTGRVIYPDVWWRHNSAGLRDPLLAELEQAFAQLPG</sequence>
<keyword evidence="2" id="KW-0808">Transferase</keyword>
<protein>
    <submittedName>
        <fullName evidence="2">GNAT family N-acetyltransferase</fullName>
    </submittedName>
</protein>
<dbReference type="RefSeq" id="WP_171198759.1">
    <property type="nucleotide sequence ID" value="NZ_JABEND010000002.1"/>
</dbReference>
<dbReference type="GO" id="GO:0016747">
    <property type="term" value="F:acyltransferase activity, transferring groups other than amino-acyl groups"/>
    <property type="evidence" value="ECO:0007669"/>
    <property type="project" value="InterPro"/>
</dbReference>
<name>A0A849A6R1_9ACTN</name>